<organism evidence="1 2">
    <name type="scientific">Pistacia atlantica</name>
    <dbReference type="NCBI Taxonomy" id="434234"/>
    <lineage>
        <taxon>Eukaryota</taxon>
        <taxon>Viridiplantae</taxon>
        <taxon>Streptophyta</taxon>
        <taxon>Embryophyta</taxon>
        <taxon>Tracheophyta</taxon>
        <taxon>Spermatophyta</taxon>
        <taxon>Magnoliopsida</taxon>
        <taxon>eudicotyledons</taxon>
        <taxon>Gunneridae</taxon>
        <taxon>Pentapetalae</taxon>
        <taxon>rosids</taxon>
        <taxon>malvids</taxon>
        <taxon>Sapindales</taxon>
        <taxon>Anacardiaceae</taxon>
        <taxon>Pistacia</taxon>
    </lineage>
</organism>
<evidence type="ECO:0000313" key="1">
    <source>
        <dbReference type="EMBL" id="KAJ0094190.1"/>
    </source>
</evidence>
<dbReference type="Proteomes" id="UP001164250">
    <property type="component" value="Chromosome 6"/>
</dbReference>
<sequence>MLPFRFFKSLYMLELSGLRFGMIGLLCLAFLFLPVARGSVLLRLVDIPFEHATKYHVWLGHLTMLLFTLHGLFYVIAWAIQGRLLKELLEWANVGIAILPGVISLLAGLMMWVTSLNPVRKQYFELFFYTHQLYVVFVVFLALHVGDFIFSIAAGGIFLFIIDRFLRFCQSRRTVDVLSASCLPCGTVELVLSKPANMRYNALSFIFLQIRELSWLQWHPFSVSSSPLDGKYHVSVLIKVLGEWTKKLRGNILSISEAESEEELPNTKITASVEGPYGHELPYHLMYENLILVAGGIGISPFLAIISDILHRLREGKPCLPRNILIVWAVKKSNELPLLSNLDMESICPFYFDKLNIESCIYVTRESEPPLEEGMQHKAMNSSVYPVSNGCAMSVLVGTGDNIWSGLYVISSTVGFIILVAMLNIFYVNRFSIDSWWYKGLLFIACMVAGVLIFGGSVIGLWHLWGRRNSARVEHKDDGIGVDRSQNVKTMAHKDIEPANPNSSTVIRYGSRPDFKEIFGSISNKWGNVDVGVIVCGPPTLQSSVAEEIRSHSLTRDSHHPIFHFNSHSFDL</sequence>
<accession>A0ACC1B5L1</accession>
<evidence type="ECO:0000313" key="2">
    <source>
        <dbReference type="Proteomes" id="UP001164250"/>
    </source>
</evidence>
<proteinExistence type="predicted"/>
<dbReference type="EMBL" id="CM047902">
    <property type="protein sequence ID" value="KAJ0094190.1"/>
    <property type="molecule type" value="Genomic_DNA"/>
</dbReference>
<keyword evidence="2" id="KW-1185">Reference proteome</keyword>
<comment type="caution">
    <text evidence="1">The sequence shown here is derived from an EMBL/GenBank/DDBJ whole genome shotgun (WGS) entry which is preliminary data.</text>
</comment>
<name>A0ACC1B5L1_9ROSI</name>
<gene>
    <name evidence="1" type="ORF">Patl1_16751</name>
</gene>
<protein>
    <submittedName>
        <fullName evidence="1">Uncharacterized protein</fullName>
    </submittedName>
</protein>
<reference evidence="2" key="1">
    <citation type="journal article" date="2023" name="G3 (Bethesda)">
        <title>Genome assembly and association tests identify interacting loci associated with vigor, precocity, and sex in interspecific pistachio rootstocks.</title>
        <authorList>
            <person name="Palmer W."/>
            <person name="Jacygrad E."/>
            <person name="Sagayaradj S."/>
            <person name="Cavanaugh K."/>
            <person name="Han R."/>
            <person name="Bertier L."/>
            <person name="Beede B."/>
            <person name="Kafkas S."/>
            <person name="Golino D."/>
            <person name="Preece J."/>
            <person name="Michelmore R."/>
        </authorList>
    </citation>
    <scope>NUCLEOTIDE SEQUENCE [LARGE SCALE GENOMIC DNA]</scope>
</reference>